<dbReference type="OrthoDB" id="10285448at2759"/>
<comment type="caution">
    <text evidence="2">The sequence shown here is derived from an EMBL/GenBank/DDBJ whole genome shotgun (WGS) entry which is preliminary data.</text>
</comment>
<reference evidence="2 3" key="1">
    <citation type="submission" date="2021-02" db="EMBL/GenBank/DDBJ databases">
        <title>Leishmania (Mundinia) enrietti genome sequencing and assembly.</title>
        <authorList>
            <person name="Almutairi H."/>
            <person name="Gatherer D."/>
        </authorList>
    </citation>
    <scope>NUCLEOTIDE SEQUENCE [LARGE SCALE GENOMIC DNA]</scope>
    <source>
        <strain evidence="2">CUR178</strain>
    </source>
</reference>
<accession>A0A836GVS5</accession>
<dbReference type="Proteomes" id="UP000674179">
    <property type="component" value="Chromosome 17"/>
</dbReference>
<organism evidence="2 3">
    <name type="scientific">Leishmania enriettii</name>
    <dbReference type="NCBI Taxonomy" id="5663"/>
    <lineage>
        <taxon>Eukaryota</taxon>
        <taxon>Discoba</taxon>
        <taxon>Euglenozoa</taxon>
        <taxon>Kinetoplastea</taxon>
        <taxon>Metakinetoplastina</taxon>
        <taxon>Trypanosomatida</taxon>
        <taxon>Trypanosomatidae</taxon>
        <taxon>Leishmaniinae</taxon>
        <taxon>Leishmania</taxon>
    </lineage>
</organism>
<keyword evidence="3" id="KW-1185">Reference proteome</keyword>
<dbReference type="AlphaFoldDB" id="A0A836GVS5"/>
<evidence type="ECO:0000313" key="2">
    <source>
        <dbReference type="EMBL" id="KAG5482221.1"/>
    </source>
</evidence>
<dbReference type="GeneID" id="94173265"/>
<evidence type="ECO:0000313" key="3">
    <source>
        <dbReference type="Proteomes" id="UP000674179"/>
    </source>
</evidence>
<sequence>MCSVTAAGSPPPHLAADPTLPLERSATVEEGGALLAGEASDPLGVFTVAGLETGDLCAPPVNMKSYVVALTNLSEMGAC</sequence>
<protein>
    <submittedName>
        <fullName evidence="2">Uncharacterized protein</fullName>
    </submittedName>
</protein>
<evidence type="ECO:0000256" key="1">
    <source>
        <dbReference type="SAM" id="MobiDB-lite"/>
    </source>
</evidence>
<feature type="region of interest" description="Disordered" evidence="1">
    <location>
        <begin position="1"/>
        <end position="20"/>
    </location>
</feature>
<dbReference type="RefSeq" id="XP_067694083.1">
    <property type="nucleotide sequence ID" value="XM_067837755.1"/>
</dbReference>
<name>A0A836GVS5_LEIEN</name>
<proteinExistence type="predicted"/>
<dbReference type="EMBL" id="JAFHKP010000017">
    <property type="protein sequence ID" value="KAG5482221.1"/>
    <property type="molecule type" value="Genomic_DNA"/>
</dbReference>
<gene>
    <name evidence="2" type="ORF">CUR178_06080</name>
</gene>
<dbReference type="KEGG" id="lenr:94173265"/>